<dbReference type="EMBL" id="BLKC01000149">
    <property type="protein sequence ID" value="GFF57268.1"/>
    <property type="molecule type" value="Genomic_DNA"/>
</dbReference>
<feature type="compositionally biased region" description="Polar residues" evidence="7">
    <location>
        <begin position="111"/>
        <end position="122"/>
    </location>
</feature>
<dbReference type="CDD" id="cd00067">
    <property type="entry name" value="GAL4"/>
    <property type="match status" value="1"/>
</dbReference>
<feature type="compositionally biased region" description="Low complexity" evidence="7">
    <location>
        <begin position="97"/>
        <end position="110"/>
    </location>
</feature>
<organism evidence="9 10">
    <name type="scientific">Aspergillus udagawae</name>
    <dbReference type="NCBI Taxonomy" id="91492"/>
    <lineage>
        <taxon>Eukaryota</taxon>
        <taxon>Fungi</taxon>
        <taxon>Dikarya</taxon>
        <taxon>Ascomycota</taxon>
        <taxon>Pezizomycotina</taxon>
        <taxon>Eurotiomycetes</taxon>
        <taxon>Eurotiomycetidae</taxon>
        <taxon>Eurotiales</taxon>
        <taxon>Aspergillaceae</taxon>
        <taxon>Aspergillus</taxon>
        <taxon>Aspergillus subgen. Fumigati</taxon>
    </lineage>
</organism>
<evidence type="ECO:0000256" key="4">
    <source>
        <dbReference type="ARBA" id="ARBA00023125"/>
    </source>
</evidence>
<protein>
    <recommendedName>
        <fullName evidence="8">Zn(2)-C6 fungal-type domain-containing protein</fullName>
    </recommendedName>
</protein>
<dbReference type="GO" id="GO:0008270">
    <property type="term" value="F:zinc ion binding"/>
    <property type="evidence" value="ECO:0007669"/>
    <property type="project" value="InterPro"/>
</dbReference>
<dbReference type="InterPro" id="IPR007219">
    <property type="entry name" value="XnlR_reg_dom"/>
</dbReference>
<reference evidence="9 10" key="1">
    <citation type="submission" date="2020-01" db="EMBL/GenBank/DDBJ databases">
        <title>Draft genome sequence of Aspergillus udagawae IFM 46972.</title>
        <authorList>
            <person name="Takahashi H."/>
            <person name="Yaguchi T."/>
        </authorList>
    </citation>
    <scope>NUCLEOTIDE SEQUENCE [LARGE SCALE GENOMIC DNA]</scope>
    <source>
        <strain evidence="9 10">IFM 46972</strain>
    </source>
</reference>
<comment type="subcellular location">
    <subcellularLocation>
        <location evidence="1">Nucleus</location>
    </subcellularLocation>
</comment>
<keyword evidence="2" id="KW-0479">Metal-binding</keyword>
<sequence length="602" mass="68330">MAGQPQRQQPGLACEECRRKRIRCDRGKPQCTACVTSGVTCVVRDSCPPRGPRKGYLKTLQKKIEELQTQLEKQQGASTTPAESRAFSPSQDEGNMDNDGGSSGSSTDNNEIQNTMSTTPETPGNIPLWPAPVEFQFPIIHMEPWGCFDNSNASSPFPSFPSLDNLQELVQFPMEVEPDLLITPMMHNDLDQLYFDRAYAFAPILQKHRYRSWSKQPNRSKQKTCLQHAMWTLASSLSSQFQVEGRKLYAKTRQLLHALESEEPCHQISLEQAQAWILLAIYELTCQDFHRGMMSAGRAFRLIQMMRLYELDVPQTPPTMQLEQYQGQLTLQGSVQDDWIDIETKRRTFWLAYTIDRFTSMVDGLHMFFDERLIRTRLPAPEANFASSRPMEMNFLADMIAVVDLEWPHKNLSPFTESVIGATICGRVLEHKQKPPTRACQEFCRRHRSLNALLAQRIRMLRIYASLEYPDPIIAFVALAAHIAVLMLYDLIESRPLGTDAQGMQLTQALYTAHKQQSLDSVADMALLISVLGQHFQMHPLTPILLLLGARFSQSHPGLNDAYIKLMPSIVTTLQASTVLNKLAQNFLQLLEPQNDNWCALT</sequence>
<evidence type="ECO:0000256" key="3">
    <source>
        <dbReference type="ARBA" id="ARBA00023015"/>
    </source>
</evidence>
<proteinExistence type="predicted"/>
<dbReference type="InterPro" id="IPR050815">
    <property type="entry name" value="TF_fung"/>
</dbReference>
<feature type="compositionally biased region" description="Polar residues" evidence="7">
    <location>
        <begin position="67"/>
        <end position="91"/>
    </location>
</feature>
<feature type="domain" description="Zn(2)-C6 fungal-type" evidence="8">
    <location>
        <begin position="13"/>
        <end position="43"/>
    </location>
</feature>
<dbReference type="SMART" id="SM00066">
    <property type="entry name" value="GAL4"/>
    <property type="match status" value="1"/>
</dbReference>
<evidence type="ECO:0000256" key="5">
    <source>
        <dbReference type="ARBA" id="ARBA00023163"/>
    </source>
</evidence>
<dbReference type="PANTHER" id="PTHR47338">
    <property type="entry name" value="ZN(II)2CYS6 TRANSCRIPTION FACTOR (EUROFUNG)-RELATED"/>
    <property type="match status" value="1"/>
</dbReference>
<dbReference type="Pfam" id="PF04082">
    <property type="entry name" value="Fungal_trans"/>
    <property type="match status" value="1"/>
</dbReference>
<accession>A0A8H3XQW9</accession>
<keyword evidence="4" id="KW-0238">DNA-binding</keyword>
<keyword evidence="5" id="KW-0804">Transcription</keyword>
<dbReference type="GO" id="GO:0003677">
    <property type="term" value="F:DNA binding"/>
    <property type="evidence" value="ECO:0007669"/>
    <property type="project" value="UniProtKB-KW"/>
</dbReference>
<name>A0A8H3XQW9_9EURO</name>
<dbReference type="SMART" id="SM00906">
    <property type="entry name" value="Fungal_trans"/>
    <property type="match status" value="1"/>
</dbReference>
<keyword evidence="3" id="KW-0805">Transcription regulation</keyword>
<comment type="caution">
    <text evidence="9">The sequence shown here is derived from an EMBL/GenBank/DDBJ whole genome shotgun (WGS) entry which is preliminary data.</text>
</comment>
<dbReference type="SUPFAM" id="SSF57701">
    <property type="entry name" value="Zn2/Cys6 DNA-binding domain"/>
    <property type="match status" value="1"/>
</dbReference>
<feature type="region of interest" description="Disordered" evidence="7">
    <location>
        <begin position="67"/>
        <end position="128"/>
    </location>
</feature>
<evidence type="ECO:0000256" key="2">
    <source>
        <dbReference type="ARBA" id="ARBA00022723"/>
    </source>
</evidence>
<evidence type="ECO:0000313" key="9">
    <source>
        <dbReference type="EMBL" id="GFF57268.1"/>
    </source>
</evidence>
<dbReference type="AlphaFoldDB" id="A0A8H3XQW9"/>
<evidence type="ECO:0000256" key="7">
    <source>
        <dbReference type="SAM" id="MobiDB-lite"/>
    </source>
</evidence>
<dbReference type="PROSITE" id="PS50048">
    <property type="entry name" value="ZN2_CY6_FUNGAL_2"/>
    <property type="match status" value="1"/>
</dbReference>
<evidence type="ECO:0000256" key="6">
    <source>
        <dbReference type="ARBA" id="ARBA00023242"/>
    </source>
</evidence>
<dbReference type="GO" id="GO:0005634">
    <property type="term" value="C:nucleus"/>
    <property type="evidence" value="ECO:0007669"/>
    <property type="project" value="UniProtKB-SubCell"/>
</dbReference>
<evidence type="ECO:0000259" key="8">
    <source>
        <dbReference type="PROSITE" id="PS50048"/>
    </source>
</evidence>
<evidence type="ECO:0000313" key="10">
    <source>
        <dbReference type="Proteomes" id="UP000465221"/>
    </source>
</evidence>
<dbReference type="Gene3D" id="4.10.240.10">
    <property type="entry name" value="Zn(2)-C6 fungal-type DNA-binding domain"/>
    <property type="match status" value="1"/>
</dbReference>
<dbReference type="CDD" id="cd12148">
    <property type="entry name" value="fungal_TF_MHR"/>
    <property type="match status" value="1"/>
</dbReference>
<dbReference type="PROSITE" id="PS00463">
    <property type="entry name" value="ZN2_CY6_FUNGAL_1"/>
    <property type="match status" value="1"/>
</dbReference>
<dbReference type="Proteomes" id="UP000465221">
    <property type="component" value="Unassembled WGS sequence"/>
</dbReference>
<dbReference type="InterPro" id="IPR001138">
    <property type="entry name" value="Zn2Cys6_DnaBD"/>
</dbReference>
<dbReference type="GO" id="GO:0006351">
    <property type="term" value="P:DNA-templated transcription"/>
    <property type="evidence" value="ECO:0007669"/>
    <property type="project" value="InterPro"/>
</dbReference>
<gene>
    <name evidence="9" type="ORF">IFM46972_10744</name>
</gene>
<evidence type="ECO:0000256" key="1">
    <source>
        <dbReference type="ARBA" id="ARBA00004123"/>
    </source>
</evidence>
<dbReference type="GO" id="GO:0000981">
    <property type="term" value="F:DNA-binding transcription factor activity, RNA polymerase II-specific"/>
    <property type="evidence" value="ECO:0007669"/>
    <property type="project" value="InterPro"/>
</dbReference>
<dbReference type="Pfam" id="PF00172">
    <property type="entry name" value="Zn_clus"/>
    <property type="match status" value="1"/>
</dbReference>
<dbReference type="InterPro" id="IPR036864">
    <property type="entry name" value="Zn2-C6_fun-type_DNA-bd_sf"/>
</dbReference>
<dbReference type="PANTHER" id="PTHR47338:SF3">
    <property type="entry name" value="C6 FINGER DOMAIN TRANSCRIPTION FACTOR DBAA-RELATED"/>
    <property type="match status" value="1"/>
</dbReference>
<keyword evidence="6" id="KW-0539">Nucleus</keyword>